<dbReference type="GO" id="GO:0051603">
    <property type="term" value="P:proteolysis involved in protein catabolic process"/>
    <property type="evidence" value="ECO:0007669"/>
    <property type="project" value="InterPro"/>
</dbReference>
<keyword evidence="2" id="KW-1185">Reference proteome</keyword>
<dbReference type="OrthoDB" id="268428at2759"/>
<dbReference type="Proteomes" id="UP000789595">
    <property type="component" value="Unassembled WGS sequence"/>
</dbReference>
<sequence length="213" mass="22683">MLQRLLIVAAVAQARRGGDFTGVNFGIRGADFVLLAAETGHRKGPLQYAADGSGAIRRVDAGAVLSCVGHQGEADDLAAFLRESLTAYRLDAGRSCPSKAIAHFLRREIADRRRTDGNTPELRALLGTVDDEGAALTWVDESGARADLPYGAHGVGAPLVLGLLDEAYSPSLNRDEAVDLARTCLDVLRRRYALAVDAARIVVLDATTCREVT</sequence>
<evidence type="ECO:0000313" key="1">
    <source>
        <dbReference type="EMBL" id="CAH0363973.1"/>
    </source>
</evidence>
<dbReference type="SUPFAM" id="SSF56235">
    <property type="entry name" value="N-terminal nucleophile aminohydrolases (Ntn hydrolases)"/>
    <property type="match status" value="1"/>
</dbReference>
<dbReference type="InterPro" id="IPR001353">
    <property type="entry name" value="Proteasome_sua/b"/>
</dbReference>
<dbReference type="Gene3D" id="3.60.20.10">
    <property type="entry name" value="Glutamine Phosphoribosylpyrophosphate, subunit 1, domain 1"/>
    <property type="match status" value="1"/>
</dbReference>
<dbReference type="Pfam" id="PF00227">
    <property type="entry name" value="Proteasome"/>
    <property type="match status" value="1"/>
</dbReference>
<dbReference type="InterPro" id="IPR029055">
    <property type="entry name" value="Ntn_hydrolases_N"/>
</dbReference>
<dbReference type="GO" id="GO:0005839">
    <property type="term" value="C:proteasome core complex"/>
    <property type="evidence" value="ECO:0007669"/>
    <property type="project" value="InterPro"/>
</dbReference>
<comment type="caution">
    <text evidence="1">The sequence shown here is derived from an EMBL/GenBank/DDBJ whole genome shotgun (WGS) entry which is preliminary data.</text>
</comment>
<evidence type="ECO:0008006" key="3">
    <source>
        <dbReference type="Google" id="ProtNLM"/>
    </source>
</evidence>
<dbReference type="EMBL" id="CAKKNE010000001">
    <property type="protein sequence ID" value="CAH0363973.1"/>
    <property type="molecule type" value="Genomic_DNA"/>
</dbReference>
<reference evidence="1" key="1">
    <citation type="submission" date="2021-11" db="EMBL/GenBank/DDBJ databases">
        <authorList>
            <consortium name="Genoscope - CEA"/>
            <person name="William W."/>
        </authorList>
    </citation>
    <scope>NUCLEOTIDE SEQUENCE</scope>
</reference>
<organism evidence="1 2">
    <name type="scientific">Pelagomonas calceolata</name>
    <dbReference type="NCBI Taxonomy" id="35677"/>
    <lineage>
        <taxon>Eukaryota</taxon>
        <taxon>Sar</taxon>
        <taxon>Stramenopiles</taxon>
        <taxon>Ochrophyta</taxon>
        <taxon>Pelagophyceae</taxon>
        <taxon>Pelagomonadales</taxon>
        <taxon>Pelagomonadaceae</taxon>
        <taxon>Pelagomonas</taxon>
    </lineage>
</organism>
<accession>A0A8J2S491</accession>
<evidence type="ECO:0000313" key="2">
    <source>
        <dbReference type="Proteomes" id="UP000789595"/>
    </source>
</evidence>
<gene>
    <name evidence="1" type="ORF">PECAL_1P03170</name>
</gene>
<proteinExistence type="predicted"/>
<name>A0A8J2S491_9STRA</name>
<dbReference type="AlphaFoldDB" id="A0A8J2S491"/>
<protein>
    <recommendedName>
        <fullName evidence="3">Proteasome subunit beta</fullName>
    </recommendedName>
</protein>